<evidence type="ECO:0008006" key="3">
    <source>
        <dbReference type="Google" id="ProtNLM"/>
    </source>
</evidence>
<accession>A0AAV0Y1E3</accession>
<dbReference type="AlphaFoldDB" id="A0AAV0Y1E3"/>
<protein>
    <recommendedName>
        <fullName evidence="3">Polyprotein</fullName>
    </recommendedName>
</protein>
<dbReference type="PANTHER" id="PTHR47331">
    <property type="entry name" value="PHD-TYPE DOMAIN-CONTAINING PROTEIN"/>
    <property type="match status" value="1"/>
</dbReference>
<dbReference type="InterPro" id="IPR043502">
    <property type="entry name" value="DNA/RNA_pol_sf"/>
</dbReference>
<dbReference type="InterPro" id="IPR008042">
    <property type="entry name" value="Retrotrans_Pao"/>
</dbReference>
<reference evidence="1 2" key="1">
    <citation type="submission" date="2023-01" db="EMBL/GenBank/DDBJ databases">
        <authorList>
            <person name="Whitehead M."/>
        </authorList>
    </citation>
    <scope>NUCLEOTIDE SEQUENCE [LARGE SCALE GENOMIC DNA]</scope>
</reference>
<dbReference type="GO" id="GO:0071897">
    <property type="term" value="P:DNA biosynthetic process"/>
    <property type="evidence" value="ECO:0007669"/>
    <property type="project" value="UniProtKB-ARBA"/>
</dbReference>
<name>A0AAV0Y1E3_9HEMI</name>
<dbReference type="Proteomes" id="UP001160148">
    <property type="component" value="Unassembled WGS sequence"/>
</dbReference>
<proteinExistence type="predicted"/>
<dbReference type="Pfam" id="PF05380">
    <property type="entry name" value="Peptidase_A17"/>
    <property type="match status" value="1"/>
</dbReference>
<dbReference type="PANTHER" id="PTHR47331:SF5">
    <property type="entry name" value="RIBONUCLEASE H"/>
    <property type="match status" value="1"/>
</dbReference>
<dbReference type="SUPFAM" id="SSF56672">
    <property type="entry name" value="DNA/RNA polymerases"/>
    <property type="match status" value="1"/>
</dbReference>
<organism evidence="1 2">
    <name type="scientific">Macrosiphum euphorbiae</name>
    <name type="common">potato aphid</name>
    <dbReference type="NCBI Taxonomy" id="13131"/>
    <lineage>
        <taxon>Eukaryota</taxon>
        <taxon>Metazoa</taxon>
        <taxon>Ecdysozoa</taxon>
        <taxon>Arthropoda</taxon>
        <taxon>Hexapoda</taxon>
        <taxon>Insecta</taxon>
        <taxon>Pterygota</taxon>
        <taxon>Neoptera</taxon>
        <taxon>Paraneoptera</taxon>
        <taxon>Hemiptera</taxon>
        <taxon>Sternorrhyncha</taxon>
        <taxon>Aphidomorpha</taxon>
        <taxon>Aphidoidea</taxon>
        <taxon>Aphididae</taxon>
        <taxon>Macrosiphini</taxon>
        <taxon>Macrosiphum</taxon>
    </lineage>
</organism>
<sequence length="259" mass="29749">MALSRFFNLERKLQAEPEVYAEYRQFMSEYQSLGHMKAATTPGKYLIPHHAVIKYAKDKMKLRVVFDASARTSSGVSLNDTLFVGPKLQCDIMNILLRCRLNKYMFTAAICKMYRQINIHSSHCDYQHILWRDGYAAVVYMRLEYSSMPPTVHLITARSKVAPLKSGKTDEVLSVPRLELCGALLLAQTPHRVRTTLAVKIDIQEVHAWTDSTVVLSYRIQDFRDKSVEEDIRIITDLSLALRFYSPQPSGLRVKRHVP</sequence>
<comment type="caution">
    <text evidence="1">The sequence shown here is derived from an EMBL/GenBank/DDBJ whole genome shotgun (WGS) entry which is preliminary data.</text>
</comment>
<evidence type="ECO:0000313" key="2">
    <source>
        <dbReference type="Proteomes" id="UP001160148"/>
    </source>
</evidence>
<keyword evidence="2" id="KW-1185">Reference proteome</keyword>
<gene>
    <name evidence="1" type="ORF">MEUPH1_LOCUS27349</name>
</gene>
<evidence type="ECO:0000313" key="1">
    <source>
        <dbReference type="EMBL" id="CAI6373629.1"/>
    </source>
</evidence>
<dbReference type="EMBL" id="CARXXK010001107">
    <property type="protein sequence ID" value="CAI6373629.1"/>
    <property type="molecule type" value="Genomic_DNA"/>
</dbReference>